<feature type="region of interest" description="Disordered" evidence="2">
    <location>
        <begin position="1"/>
        <end position="51"/>
    </location>
</feature>
<sequence length="678" mass="75641">MVPRSPTKKPPSNASAKGIPSKRAPTPLRSAPIASATTSILTSSTATGSKATPHEAMVASQQTHINELVNKTRSLENSIKRLTDELEKSNSECTTLCTERASWEVDRKTWTGDRQKWMEEKKIWAEGCDTMQACHRIQQYRMACVLNDERIAILRMQDDLRKEQLKRLQRDYKITMFLAREVELEAQVEELASLRDAAEADSGRFEKLSNDLKTRCTALADEVKAKTAEIQSIHKLREQSDEELRRLRETLADAMASTTSSSSKLARLAAQRDALQAQVNSLQQSLEVAQDETNQFRSQLTNWQNLKKGEDAEAGVLRKKNVELDKEISDARRRISEMETQVKEFEAMEGRLQKEKGRVEKLKSVLDDWKVEANEQTTAREIADAQIATANAQIGTLEQEVADLRKQLVSIRSKPQSNKLSPLPVPEIEEPESDVVAERAGPSAPKRPKSKKSSLFSSQSSSSKSDVPSKPRPKPHPVKRPSPISEATENDIEIVEVPSIHHDLEPTAQPSAKAAGKRKAIEADSEECSDTPVVESRKKKDKESDRIKQRDKGKKKTRVQPKAAVKASRINHSDEERSKPKTKPNATKRTSPEPVSNPKKSKPKLAQPDDDNGAIVEGDVGAAPKKKKRKINLFPSSQPMTFDWESLPQGEGLGIPRELSPMKETDAVPRRLGRVSRG</sequence>
<dbReference type="PANTHER" id="PTHR23159:SF60">
    <property type="entry name" value="SPINDLE ASSEMBLY ABNORMAL PROTEIN 4"/>
    <property type="match status" value="1"/>
</dbReference>
<proteinExistence type="predicted"/>
<dbReference type="AlphaFoldDB" id="A0A0C3DPX1"/>
<dbReference type="OrthoDB" id="2681654at2759"/>
<protein>
    <submittedName>
        <fullName evidence="3">Uncharacterized protein</fullName>
    </submittedName>
</protein>
<gene>
    <name evidence="3" type="ORF">SCLCIDRAFT_1214797</name>
</gene>
<evidence type="ECO:0000313" key="4">
    <source>
        <dbReference type="Proteomes" id="UP000053989"/>
    </source>
</evidence>
<name>A0A0C3DPX1_9AGAM</name>
<dbReference type="EMBL" id="KN822040">
    <property type="protein sequence ID" value="KIM62700.1"/>
    <property type="molecule type" value="Genomic_DNA"/>
</dbReference>
<accession>A0A0C3DPX1</accession>
<dbReference type="STRING" id="1036808.A0A0C3DPX1"/>
<feature type="region of interest" description="Disordered" evidence="2">
    <location>
        <begin position="415"/>
        <end position="678"/>
    </location>
</feature>
<feature type="compositionally biased region" description="Low complexity" evidence="2">
    <location>
        <begin position="453"/>
        <end position="468"/>
    </location>
</feature>
<organism evidence="3 4">
    <name type="scientific">Scleroderma citrinum Foug A</name>
    <dbReference type="NCBI Taxonomy" id="1036808"/>
    <lineage>
        <taxon>Eukaryota</taxon>
        <taxon>Fungi</taxon>
        <taxon>Dikarya</taxon>
        <taxon>Basidiomycota</taxon>
        <taxon>Agaricomycotina</taxon>
        <taxon>Agaricomycetes</taxon>
        <taxon>Agaricomycetidae</taxon>
        <taxon>Boletales</taxon>
        <taxon>Sclerodermatineae</taxon>
        <taxon>Sclerodermataceae</taxon>
        <taxon>Scleroderma</taxon>
    </lineage>
</organism>
<feature type="compositionally biased region" description="Basic and acidic residues" evidence="2">
    <location>
        <begin position="660"/>
        <end position="669"/>
    </location>
</feature>
<keyword evidence="1" id="KW-0175">Coiled coil</keyword>
<feature type="coiled-coil region" evidence="1">
    <location>
        <begin position="230"/>
        <end position="414"/>
    </location>
</feature>
<evidence type="ECO:0000256" key="2">
    <source>
        <dbReference type="SAM" id="MobiDB-lite"/>
    </source>
</evidence>
<evidence type="ECO:0000256" key="1">
    <source>
        <dbReference type="SAM" id="Coils"/>
    </source>
</evidence>
<dbReference type="Proteomes" id="UP000053989">
    <property type="component" value="Unassembled WGS sequence"/>
</dbReference>
<evidence type="ECO:0000313" key="3">
    <source>
        <dbReference type="EMBL" id="KIM62700.1"/>
    </source>
</evidence>
<dbReference type="HOGENOM" id="CLU_029096_0_0_1"/>
<feature type="compositionally biased region" description="Basic and acidic residues" evidence="2">
    <location>
        <begin position="535"/>
        <end position="550"/>
    </location>
</feature>
<reference evidence="4" key="2">
    <citation type="submission" date="2015-01" db="EMBL/GenBank/DDBJ databases">
        <title>Evolutionary Origins and Diversification of the Mycorrhizal Mutualists.</title>
        <authorList>
            <consortium name="DOE Joint Genome Institute"/>
            <consortium name="Mycorrhizal Genomics Consortium"/>
            <person name="Kohler A."/>
            <person name="Kuo A."/>
            <person name="Nagy L.G."/>
            <person name="Floudas D."/>
            <person name="Copeland A."/>
            <person name="Barry K.W."/>
            <person name="Cichocki N."/>
            <person name="Veneault-Fourrey C."/>
            <person name="LaButti K."/>
            <person name="Lindquist E.A."/>
            <person name="Lipzen A."/>
            <person name="Lundell T."/>
            <person name="Morin E."/>
            <person name="Murat C."/>
            <person name="Riley R."/>
            <person name="Ohm R."/>
            <person name="Sun H."/>
            <person name="Tunlid A."/>
            <person name="Henrissat B."/>
            <person name="Grigoriev I.V."/>
            <person name="Hibbett D.S."/>
            <person name="Martin F."/>
        </authorList>
    </citation>
    <scope>NUCLEOTIDE SEQUENCE [LARGE SCALE GENOMIC DNA]</scope>
    <source>
        <strain evidence="4">Foug A</strain>
    </source>
</reference>
<keyword evidence="4" id="KW-1185">Reference proteome</keyword>
<feature type="compositionally biased region" description="Low complexity" evidence="2">
    <location>
        <begin position="30"/>
        <end position="47"/>
    </location>
</feature>
<feature type="coiled-coil region" evidence="1">
    <location>
        <begin position="65"/>
        <end position="99"/>
    </location>
</feature>
<dbReference type="InParanoid" id="A0A0C3DPX1"/>
<dbReference type="PANTHER" id="PTHR23159">
    <property type="entry name" value="CENTROSOMAL PROTEIN 2"/>
    <property type="match status" value="1"/>
</dbReference>
<reference evidence="3 4" key="1">
    <citation type="submission" date="2014-04" db="EMBL/GenBank/DDBJ databases">
        <authorList>
            <consortium name="DOE Joint Genome Institute"/>
            <person name="Kuo A."/>
            <person name="Kohler A."/>
            <person name="Nagy L.G."/>
            <person name="Floudas D."/>
            <person name="Copeland A."/>
            <person name="Barry K.W."/>
            <person name="Cichocki N."/>
            <person name="Veneault-Fourrey C."/>
            <person name="LaButti K."/>
            <person name="Lindquist E.A."/>
            <person name="Lipzen A."/>
            <person name="Lundell T."/>
            <person name="Morin E."/>
            <person name="Murat C."/>
            <person name="Sun H."/>
            <person name="Tunlid A."/>
            <person name="Henrissat B."/>
            <person name="Grigoriev I.V."/>
            <person name="Hibbett D.S."/>
            <person name="Martin F."/>
            <person name="Nordberg H.P."/>
            <person name="Cantor M.N."/>
            <person name="Hua S.X."/>
        </authorList>
    </citation>
    <scope>NUCLEOTIDE SEQUENCE [LARGE SCALE GENOMIC DNA]</scope>
    <source>
        <strain evidence="3 4">Foug A</strain>
    </source>
</reference>